<dbReference type="GeneID" id="26249044"/>
<gene>
    <name evidence="2" type="ORF">COCVIDRAFT_106360</name>
</gene>
<accession>W7EEM8</accession>
<keyword evidence="1" id="KW-0812">Transmembrane</keyword>
<keyword evidence="3" id="KW-1185">Reference proteome</keyword>
<feature type="transmembrane region" description="Helical" evidence="1">
    <location>
        <begin position="31"/>
        <end position="53"/>
    </location>
</feature>
<dbReference type="RefSeq" id="XP_014553913.1">
    <property type="nucleotide sequence ID" value="XM_014698427.1"/>
</dbReference>
<dbReference type="HOGENOM" id="CLU_2811966_0_0_1"/>
<evidence type="ECO:0000313" key="2">
    <source>
        <dbReference type="EMBL" id="EUN24335.1"/>
    </source>
</evidence>
<organism evidence="2 3">
    <name type="scientific">Bipolaris victoriae (strain FI3)</name>
    <name type="common">Victoria blight of oats agent</name>
    <name type="synonym">Cochliobolus victoriae</name>
    <dbReference type="NCBI Taxonomy" id="930091"/>
    <lineage>
        <taxon>Eukaryota</taxon>
        <taxon>Fungi</taxon>
        <taxon>Dikarya</taxon>
        <taxon>Ascomycota</taxon>
        <taxon>Pezizomycotina</taxon>
        <taxon>Dothideomycetes</taxon>
        <taxon>Pleosporomycetidae</taxon>
        <taxon>Pleosporales</taxon>
        <taxon>Pleosporineae</taxon>
        <taxon>Pleosporaceae</taxon>
        <taxon>Bipolaris</taxon>
    </lineage>
</organism>
<dbReference type="EMBL" id="KI968769">
    <property type="protein sequence ID" value="EUN24335.1"/>
    <property type="molecule type" value="Genomic_DNA"/>
</dbReference>
<evidence type="ECO:0000313" key="3">
    <source>
        <dbReference type="Proteomes" id="UP000054337"/>
    </source>
</evidence>
<reference evidence="2 3" key="1">
    <citation type="journal article" date="2013" name="PLoS Genet.">
        <title>Comparative genome structure, secondary metabolite, and effector coding capacity across Cochliobolus pathogens.</title>
        <authorList>
            <person name="Condon B.J."/>
            <person name="Leng Y."/>
            <person name="Wu D."/>
            <person name="Bushley K.E."/>
            <person name="Ohm R.A."/>
            <person name="Otillar R."/>
            <person name="Martin J."/>
            <person name="Schackwitz W."/>
            <person name="Grimwood J."/>
            <person name="MohdZainudin N."/>
            <person name="Xue C."/>
            <person name="Wang R."/>
            <person name="Manning V.A."/>
            <person name="Dhillon B."/>
            <person name="Tu Z.J."/>
            <person name="Steffenson B.J."/>
            <person name="Salamov A."/>
            <person name="Sun H."/>
            <person name="Lowry S."/>
            <person name="LaButti K."/>
            <person name="Han J."/>
            <person name="Copeland A."/>
            <person name="Lindquist E."/>
            <person name="Barry K."/>
            <person name="Schmutz J."/>
            <person name="Baker S.E."/>
            <person name="Ciuffetti L.M."/>
            <person name="Grigoriev I.V."/>
            <person name="Zhong S."/>
            <person name="Turgeon B.G."/>
        </authorList>
    </citation>
    <scope>NUCLEOTIDE SEQUENCE [LARGE SCALE GENOMIC DNA]</scope>
    <source>
        <strain evidence="2 3">FI3</strain>
    </source>
</reference>
<dbReference type="Proteomes" id="UP000054337">
    <property type="component" value="Unassembled WGS sequence"/>
</dbReference>
<evidence type="ECO:0000256" key="1">
    <source>
        <dbReference type="SAM" id="Phobius"/>
    </source>
</evidence>
<sequence>MQSAGARARGRSLTSFWCGARRKRSFVRSDLVEIPLSLSLSLLLSLLILLLYLTPLVQEIFLCGKMR</sequence>
<dbReference type="AlphaFoldDB" id="W7EEM8"/>
<protein>
    <submittedName>
        <fullName evidence="2">Uncharacterized protein</fullName>
    </submittedName>
</protein>
<keyword evidence="1" id="KW-0472">Membrane</keyword>
<keyword evidence="1" id="KW-1133">Transmembrane helix</keyword>
<name>W7EEM8_BIPV3</name>
<proteinExistence type="predicted"/>